<gene>
    <name evidence="5" type="primary">rpoA</name>
</gene>
<keyword evidence="2" id="KW-0240">DNA-directed RNA polymerase</keyword>
<evidence type="ECO:0000313" key="5">
    <source>
        <dbReference type="EMBL" id="AGH24519.1"/>
    </source>
</evidence>
<keyword evidence="5" id="KW-0808">Transferase</keyword>
<organism evidence="5">
    <name type="scientific">Seculamonas ecuadoriensis</name>
    <name type="common">Flagellate</name>
    <dbReference type="NCBI Taxonomy" id="221724"/>
    <lineage>
        <taxon>Eukaryota</taxon>
        <taxon>Discoba</taxon>
        <taxon>Jakobida</taxon>
        <taxon>Histionina</taxon>
        <taxon>Seculamonas</taxon>
    </lineage>
</organism>
<evidence type="ECO:0000256" key="1">
    <source>
        <dbReference type="ARBA" id="ARBA00004026"/>
    </source>
</evidence>
<dbReference type="EC" id="2.7.7.6" evidence="5"/>
<dbReference type="Pfam" id="PF01000">
    <property type="entry name" value="RNA_pol_A_bac"/>
    <property type="match status" value="1"/>
</dbReference>
<dbReference type="SMART" id="SM00662">
    <property type="entry name" value="RPOLD"/>
    <property type="match status" value="1"/>
</dbReference>
<dbReference type="InterPro" id="IPR036603">
    <property type="entry name" value="RBP11-like"/>
</dbReference>
<comment type="function">
    <text evidence="1">DNA-dependent RNA polymerase catalyzes the transcription of DNA into RNA using the four ribonucleoside triphosphates as substrates.</text>
</comment>
<dbReference type="Gene3D" id="3.30.1360.10">
    <property type="entry name" value="RNA polymerase, RBP11-like subunit"/>
    <property type="match status" value="1"/>
</dbReference>
<reference evidence="5" key="3">
    <citation type="journal article" date="2006" name="RNA">
        <title>Hybrid E. coli--Mitochondrial ribonuclease P RNAs are catalytically active.</title>
        <authorList>
            <person name="Seif E."/>
            <person name="Cadieux A."/>
            <person name="Lang B.F."/>
        </authorList>
    </citation>
    <scope>NUCLEOTIDE SEQUENCE</scope>
    <source>
        <strain evidence="5">ATCC 50688</strain>
    </source>
</reference>
<reference evidence="5" key="2">
    <citation type="journal article" date="2004" name="RNA">
        <title>Mitochondrial 3' tRNA editing in the jakobid Seculamonas ecuadoriensis: a novel mechanism and implications for tRNA processing.</title>
        <authorList>
            <person name="Leigh J."/>
            <person name="Lang B.F."/>
        </authorList>
    </citation>
    <scope>NUCLEOTIDE SEQUENCE</scope>
    <source>
        <strain evidence="5">ATCC 50688</strain>
    </source>
</reference>
<evidence type="ECO:0000256" key="3">
    <source>
        <dbReference type="ARBA" id="ARBA00023163"/>
    </source>
</evidence>
<name>M4QDA9_SECEC</name>
<feature type="domain" description="DNA-directed RNA polymerase RpoA/D/Rpb3-type" evidence="4">
    <location>
        <begin position="20"/>
        <end position="249"/>
    </location>
</feature>
<dbReference type="GO" id="GO:0003899">
    <property type="term" value="F:DNA-directed RNA polymerase activity"/>
    <property type="evidence" value="ECO:0007669"/>
    <property type="project" value="UniProtKB-EC"/>
</dbReference>
<sequence>MYLRSFFNPSLKILKANQTHLQLIISPIERHFGATIGNILRKTILRFTVGNTATAVRIKHDDVLITHEFQSLHGVNEQVQELLLNIKSLLFKYSDTKHITAMPSSLKQRYENNLSQLEEQRYTPTFVWLRKQGPCTIKASDIICKSGLEIINKDSNICTITTNSTIDITILVESGIGYVPGMQQSIRNDFIALDALYSPVRHVSFYVRRFHLYEEVFLDIQTTGAANPYVSFFNAIQYIKQKFQFIIEAPKFKQIKKTKNSRFKIKS</sequence>
<dbReference type="Pfam" id="PF01193">
    <property type="entry name" value="RNA_pol_L"/>
    <property type="match status" value="1"/>
</dbReference>
<dbReference type="GO" id="GO:0000428">
    <property type="term" value="C:DNA-directed RNA polymerase complex"/>
    <property type="evidence" value="ECO:0007669"/>
    <property type="project" value="UniProtKB-KW"/>
</dbReference>
<proteinExistence type="predicted"/>
<dbReference type="EMBL" id="KC353359">
    <property type="protein sequence ID" value="AGH24519.1"/>
    <property type="molecule type" value="Genomic_DNA"/>
</dbReference>
<dbReference type="AlphaFoldDB" id="M4QDA9"/>
<evidence type="ECO:0000256" key="2">
    <source>
        <dbReference type="ARBA" id="ARBA00022478"/>
    </source>
</evidence>
<protein>
    <submittedName>
        <fullName evidence="5">RNA polymerase subunit alpha</fullName>
        <ecNumber evidence="5">2.7.7.6</ecNumber>
    </submittedName>
</protein>
<dbReference type="SUPFAM" id="SSF55257">
    <property type="entry name" value="RBP11-like subunits of RNA polymerase"/>
    <property type="match status" value="1"/>
</dbReference>
<dbReference type="GO" id="GO:0046983">
    <property type="term" value="F:protein dimerization activity"/>
    <property type="evidence" value="ECO:0007669"/>
    <property type="project" value="InterPro"/>
</dbReference>
<dbReference type="InterPro" id="IPR011262">
    <property type="entry name" value="DNA-dir_RNA_pol_insert"/>
</dbReference>
<dbReference type="SUPFAM" id="SSF56553">
    <property type="entry name" value="Insert subdomain of RNA polymerase alpha subunit"/>
    <property type="match status" value="1"/>
</dbReference>
<evidence type="ECO:0000259" key="4">
    <source>
        <dbReference type="SMART" id="SM00662"/>
    </source>
</evidence>
<dbReference type="InterPro" id="IPR011263">
    <property type="entry name" value="DNA-dir_RNA_pol_RpoA/D/Rpb3"/>
</dbReference>
<keyword evidence="3" id="KW-0804">Transcription</keyword>
<dbReference type="GeneID" id="15333312"/>
<reference evidence="5" key="1">
    <citation type="journal article" date="2003" name="Mol. Biol. Evol.">
        <title>Structure of the bc1 complex from Seculamonas ecuadoriensis, a jakobid flagellate with an ancestral mitochondrial genome.</title>
        <authorList>
            <person name="Marx S."/>
            <person name="Baumgartner M."/>
            <person name="Kannan S."/>
            <person name="Braun H.P."/>
            <person name="Lang B.F."/>
            <person name="Burger G."/>
        </authorList>
    </citation>
    <scope>NUCLEOTIDE SEQUENCE</scope>
    <source>
        <strain evidence="5">ATCC 50688</strain>
    </source>
</reference>
<accession>M4QDA9</accession>
<keyword evidence="5" id="KW-0496">Mitochondrion</keyword>
<dbReference type="Gene3D" id="2.170.120.12">
    <property type="entry name" value="DNA-directed RNA polymerase, insert domain"/>
    <property type="match status" value="1"/>
</dbReference>
<dbReference type="InterPro" id="IPR036643">
    <property type="entry name" value="RNApol_insert_sf"/>
</dbReference>
<geneLocation type="mitochondrion" evidence="5"/>
<keyword evidence="5" id="KW-0548">Nucleotidyltransferase</keyword>
<dbReference type="RefSeq" id="YP_007890824.1">
    <property type="nucleotide sequence ID" value="NC_021128.1"/>
</dbReference>
<dbReference type="GO" id="GO:0006351">
    <property type="term" value="P:DNA-templated transcription"/>
    <property type="evidence" value="ECO:0007669"/>
    <property type="project" value="InterPro"/>
</dbReference>
<reference evidence="5" key="4">
    <citation type="journal article" date="2013" name="Genome Biol. Evol.">
        <title>Strikingly bacteria-like and gene-rich mitochondrial genomes throughout jakobid protists.</title>
        <authorList>
            <person name="Burger G."/>
            <person name="Gray M.W."/>
            <person name="Forget L."/>
            <person name="Lang B.F."/>
        </authorList>
    </citation>
    <scope>NUCLEOTIDE SEQUENCE</scope>
    <source>
        <strain evidence="5">ATCC 50688</strain>
    </source>
</reference>